<keyword evidence="2" id="KW-0812">Transmembrane</keyword>
<protein>
    <submittedName>
        <fullName evidence="3">Uncharacterized protein</fullName>
    </submittedName>
</protein>
<feature type="transmembrane region" description="Helical" evidence="2">
    <location>
        <begin position="198"/>
        <end position="218"/>
    </location>
</feature>
<comment type="caution">
    <text evidence="3">The sequence shown here is derived from an EMBL/GenBank/DDBJ whole genome shotgun (WGS) entry which is preliminary data.</text>
</comment>
<feature type="transmembrane region" description="Helical" evidence="2">
    <location>
        <begin position="92"/>
        <end position="112"/>
    </location>
</feature>
<sequence length="637" mass="69419">MEAATQNYSDEGAQRKVFASVCAIWFVLGGCVLLVRKARQEEHTSQRLSVSSYLGRLFGSCVSLVLFLAGTVEGPSAKQVAQELQHKRLLRGQASIPYGCAAVAVFLGVGMFRAVMGMSRLNSVVQDICMLVGCFAVLFLWAYPRSLTLRTLDMWSSFLILVVVIIVSPFASEGVFANSHSLLPFGATMVVCLFNMNVRFNFIWLLMVSLSICSSIYVDTQSTLGGRLPGRAQRISTVLMATFVFAIVVAFFHKSVYLVVQYDMEANTSRNELKAARSVLRSVCDAVVELDGDFRLQDGSSELVDMLLLNPLRPLLGEDLRQFLASQQDREKFSEQLGRAWPSSEDTVGLSAAFHVSMKDSSSIALDVEVFGVRFVNREGQAAYFVGIREFTDTAPMLRDSGPERTRHGGGRSGPRRACTACFRQPAAPADSTAAASSQASSDVSSEPCSLDESWEDPGAEEEPVAWVDVLTPNYSVRLASPAFAKYVEARGELLTAMRQSQHDQFIDWAQEAYFACLEEGPGSAGRTYHRRLHFRSPAQQKGAHSSMGSRPMLSALLQLDLTRPPDGQDRGRGVVRIVLQDILLGRRVPPGPRRPSRCGTPAAIAQAASGRLAREAALAGGPAPQAVRLVRGVVSL</sequence>
<feature type="transmembrane region" description="Helical" evidence="2">
    <location>
        <begin position="17"/>
        <end position="35"/>
    </location>
</feature>
<gene>
    <name evidence="3" type="ORF">PCOR1329_LOCUS11860</name>
</gene>
<reference evidence="3" key="1">
    <citation type="submission" date="2023-10" db="EMBL/GenBank/DDBJ databases">
        <authorList>
            <person name="Chen Y."/>
            <person name="Shah S."/>
            <person name="Dougan E. K."/>
            <person name="Thang M."/>
            <person name="Chan C."/>
        </authorList>
    </citation>
    <scope>NUCLEOTIDE SEQUENCE [LARGE SCALE GENOMIC DNA]</scope>
</reference>
<proteinExistence type="predicted"/>
<feature type="transmembrane region" description="Helical" evidence="2">
    <location>
        <begin position="155"/>
        <end position="177"/>
    </location>
</feature>
<feature type="compositionally biased region" description="Low complexity" evidence="1">
    <location>
        <begin position="430"/>
        <end position="446"/>
    </location>
</feature>
<organism evidence="3 4">
    <name type="scientific">Prorocentrum cordatum</name>
    <dbReference type="NCBI Taxonomy" id="2364126"/>
    <lineage>
        <taxon>Eukaryota</taxon>
        <taxon>Sar</taxon>
        <taxon>Alveolata</taxon>
        <taxon>Dinophyceae</taxon>
        <taxon>Prorocentrales</taxon>
        <taxon>Prorocentraceae</taxon>
        <taxon>Prorocentrum</taxon>
    </lineage>
</organism>
<name>A0ABN9QH45_9DINO</name>
<feature type="transmembrane region" description="Helical" evidence="2">
    <location>
        <begin position="124"/>
        <end position="143"/>
    </location>
</feature>
<keyword evidence="4" id="KW-1185">Reference proteome</keyword>
<evidence type="ECO:0000256" key="1">
    <source>
        <dbReference type="SAM" id="MobiDB-lite"/>
    </source>
</evidence>
<evidence type="ECO:0000256" key="2">
    <source>
        <dbReference type="SAM" id="Phobius"/>
    </source>
</evidence>
<feature type="transmembrane region" description="Helical" evidence="2">
    <location>
        <begin position="55"/>
        <end position="72"/>
    </location>
</feature>
<feature type="region of interest" description="Disordered" evidence="1">
    <location>
        <begin position="396"/>
        <end position="418"/>
    </location>
</feature>
<dbReference type="EMBL" id="CAUYUJ010003434">
    <property type="protein sequence ID" value="CAK0805329.1"/>
    <property type="molecule type" value="Genomic_DNA"/>
</dbReference>
<evidence type="ECO:0000313" key="4">
    <source>
        <dbReference type="Proteomes" id="UP001189429"/>
    </source>
</evidence>
<keyword evidence="2" id="KW-1133">Transmembrane helix</keyword>
<evidence type="ECO:0000313" key="3">
    <source>
        <dbReference type="EMBL" id="CAK0805329.1"/>
    </source>
</evidence>
<feature type="region of interest" description="Disordered" evidence="1">
    <location>
        <begin position="430"/>
        <end position="458"/>
    </location>
</feature>
<keyword evidence="2" id="KW-0472">Membrane</keyword>
<accession>A0ABN9QH45</accession>
<feature type="transmembrane region" description="Helical" evidence="2">
    <location>
        <begin position="238"/>
        <end position="260"/>
    </location>
</feature>
<dbReference type="Proteomes" id="UP001189429">
    <property type="component" value="Unassembled WGS sequence"/>
</dbReference>